<sequence>MLSDSESDTESEFSNSICDETNILSENQESESDDEIIIHDGIYLDSDEDDDDEFDEEYNEIYQNDSEHMYSEKQDGEYYIGISKYIRRYDTILLVNSVSINAFFRFSFNRIYNYLSKYSILQMQNAKVHIMKLNVLSDGTYSVILKTHWLRLIQRHWKKVFKERAMIIKKRCSIINILSREIHGSYMVGLNSLPTINGMLNSYSI</sequence>
<reference evidence="2" key="1">
    <citation type="journal article" date="2020" name="Nature">
        <title>Giant virus diversity and host interactions through global metagenomics.</title>
        <authorList>
            <person name="Schulz F."/>
            <person name="Roux S."/>
            <person name="Paez-Espino D."/>
            <person name="Jungbluth S."/>
            <person name="Walsh D.A."/>
            <person name="Denef V.J."/>
            <person name="McMahon K.D."/>
            <person name="Konstantinidis K.T."/>
            <person name="Eloe-Fadrosh E.A."/>
            <person name="Kyrpides N.C."/>
            <person name="Woyke T."/>
        </authorList>
    </citation>
    <scope>NUCLEOTIDE SEQUENCE</scope>
    <source>
        <strain evidence="2">GVMAG-M-3300027747-57</strain>
    </source>
</reference>
<feature type="region of interest" description="Disordered" evidence="1">
    <location>
        <begin position="1"/>
        <end position="38"/>
    </location>
</feature>
<protein>
    <submittedName>
        <fullName evidence="2">Uncharacterized protein</fullName>
    </submittedName>
</protein>
<organism evidence="2">
    <name type="scientific">viral metagenome</name>
    <dbReference type="NCBI Taxonomy" id="1070528"/>
    <lineage>
        <taxon>unclassified sequences</taxon>
        <taxon>metagenomes</taxon>
        <taxon>organismal metagenomes</taxon>
    </lineage>
</organism>
<evidence type="ECO:0000313" key="2">
    <source>
        <dbReference type="EMBL" id="QHU06118.1"/>
    </source>
</evidence>
<proteinExistence type="predicted"/>
<evidence type="ECO:0000256" key="1">
    <source>
        <dbReference type="SAM" id="MobiDB-lite"/>
    </source>
</evidence>
<dbReference type="EMBL" id="MN740430">
    <property type="protein sequence ID" value="QHU06118.1"/>
    <property type="molecule type" value="Genomic_DNA"/>
</dbReference>
<accession>A0A6C0JQI2</accession>
<dbReference type="AlphaFoldDB" id="A0A6C0JQI2"/>
<feature type="compositionally biased region" description="Polar residues" evidence="1">
    <location>
        <begin position="17"/>
        <end position="27"/>
    </location>
</feature>
<feature type="compositionally biased region" description="Acidic residues" evidence="1">
    <location>
        <begin position="1"/>
        <end position="11"/>
    </location>
</feature>
<name>A0A6C0JQI2_9ZZZZ</name>